<dbReference type="Proteomes" id="UP000630149">
    <property type="component" value="Unassembled WGS sequence"/>
</dbReference>
<dbReference type="CDD" id="cd21153">
    <property type="entry name" value="PUA_RlmI"/>
    <property type="match status" value="1"/>
</dbReference>
<name>A0A917N8K9_9GAMM</name>
<evidence type="ECO:0000313" key="11">
    <source>
        <dbReference type="Proteomes" id="UP000630149"/>
    </source>
</evidence>
<evidence type="ECO:0000256" key="4">
    <source>
        <dbReference type="ARBA" id="ARBA00022603"/>
    </source>
</evidence>
<evidence type="ECO:0000256" key="2">
    <source>
        <dbReference type="ARBA" id="ARBA00022490"/>
    </source>
</evidence>
<dbReference type="OrthoDB" id="9805492at2"/>
<dbReference type="PROSITE" id="PS50890">
    <property type="entry name" value="PUA"/>
    <property type="match status" value="1"/>
</dbReference>
<evidence type="ECO:0000256" key="7">
    <source>
        <dbReference type="ARBA" id="ARBA00022884"/>
    </source>
</evidence>
<dbReference type="Gene3D" id="2.30.130.10">
    <property type="entry name" value="PUA domain"/>
    <property type="match status" value="1"/>
</dbReference>
<reference evidence="10" key="1">
    <citation type="journal article" date="2014" name="Int. J. Syst. Evol. Microbiol.">
        <title>Complete genome sequence of Corynebacterium casei LMG S-19264T (=DSM 44701T), isolated from a smear-ripened cheese.</title>
        <authorList>
            <consortium name="US DOE Joint Genome Institute (JGI-PGF)"/>
            <person name="Walter F."/>
            <person name="Albersmeier A."/>
            <person name="Kalinowski J."/>
            <person name="Ruckert C."/>
        </authorList>
    </citation>
    <scope>NUCLEOTIDE SEQUENCE</scope>
    <source>
        <strain evidence="10">JCM 13919</strain>
    </source>
</reference>
<dbReference type="Gene3D" id="3.30.750.80">
    <property type="entry name" value="RNA methyltransferase domain (HRMD) like"/>
    <property type="match status" value="1"/>
</dbReference>
<comment type="caution">
    <text evidence="10">The sequence shown here is derived from an EMBL/GenBank/DDBJ whole genome shotgun (WGS) entry which is preliminary data.</text>
</comment>
<keyword evidence="11" id="KW-1185">Reference proteome</keyword>
<keyword evidence="2" id="KW-0963">Cytoplasm</keyword>
<evidence type="ECO:0000256" key="1">
    <source>
        <dbReference type="ARBA" id="ARBA00004496"/>
    </source>
</evidence>
<dbReference type="InterPro" id="IPR041532">
    <property type="entry name" value="RlmI-like_PUA"/>
</dbReference>
<evidence type="ECO:0000313" key="10">
    <source>
        <dbReference type="EMBL" id="GGI78097.1"/>
    </source>
</evidence>
<dbReference type="CDD" id="cd02440">
    <property type="entry name" value="AdoMet_MTases"/>
    <property type="match status" value="1"/>
</dbReference>
<dbReference type="Pfam" id="PF10672">
    <property type="entry name" value="Methyltrans_SAM"/>
    <property type="match status" value="1"/>
</dbReference>
<dbReference type="GO" id="GO:0005737">
    <property type="term" value="C:cytoplasm"/>
    <property type="evidence" value="ECO:0007669"/>
    <property type="project" value="UniProtKB-SubCell"/>
</dbReference>
<dbReference type="GO" id="GO:0032259">
    <property type="term" value="P:methylation"/>
    <property type="evidence" value="ECO:0007669"/>
    <property type="project" value="UniProtKB-KW"/>
</dbReference>
<dbReference type="InterPro" id="IPR019614">
    <property type="entry name" value="SAM-dep_methyl-trfase"/>
</dbReference>
<gene>
    <name evidence="10" type="ORF">GCM10007966_03490</name>
</gene>
<protein>
    <submittedName>
        <fullName evidence="10">SAM-dependent methyltransferase</fullName>
    </submittedName>
</protein>
<organism evidence="10 11">
    <name type="scientific">Legionella impletisoli</name>
    <dbReference type="NCBI Taxonomy" id="343510"/>
    <lineage>
        <taxon>Bacteria</taxon>
        <taxon>Pseudomonadati</taxon>
        <taxon>Pseudomonadota</taxon>
        <taxon>Gammaproteobacteria</taxon>
        <taxon>Legionellales</taxon>
        <taxon>Legionellaceae</taxon>
        <taxon>Legionella</taxon>
    </lineage>
</organism>
<keyword evidence="3" id="KW-0698">rRNA processing</keyword>
<evidence type="ECO:0000256" key="3">
    <source>
        <dbReference type="ARBA" id="ARBA00022552"/>
    </source>
</evidence>
<dbReference type="GO" id="GO:0006364">
    <property type="term" value="P:rRNA processing"/>
    <property type="evidence" value="ECO:0007669"/>
    <property type="project" value="UniProtKB-KW"/>
</dbReference>
<dbReference type="InterPro" id="IPR036974">
    <property type="entry name" value="PUA_sf"/>
</dbReference>
<dbReference type="SMART" id="SM00359">
    <property type="entry name" value="PUA"/>
    <property type="match status" value="1"/>
</dbReference>
<reference evidence="10" key="2">
    <citation type="submission" date="2020-09" db="EMBL/GenBank/DDBJ databases">
        <authorList>
            <person name="Sun Q."/>
            <person name="Ohkuma M."/>
        </authorList>
    </citation>
    <scope>NUCLEOTIDE SEQUENCE</scope>
    <source>
        <strain evidence="10">JCM 13919</strain>
    </source>
</reference>
<dbReference type="Pfam" id="PF17785">
    <property type="entry name" value="PUA_3"/>
    <property type="match status" value="1"/>
</dbReference>
<dbReference type="InterPro" id="IPR015947">
    <property type="entry name" value="PUA-like_sf"/>
</dbReference>
<dbReference type="SUPFAM" id="SSF53335">
    <property type="entry name" value="S-adenosyl-L-methionine-dependent methyltransferases"/>
    <property type="match status" value="1"/>
</dbReference>
<dbReference type="RefSeq" id="WP_131775582.1">
    <property type="nucleotide sequence ID" value="NZ_BMOB01000001.1"/>
</dbReference>
<comment type="similarity">
    <text evidence="8">Belongs to the methyltransferase superfamily. RlmI family.</text>
</comment>
<evidence type="ECO:0000256" key="6">
    <source>
        <dbReference type="ARBA" id="ARBA00022691"/>
    </source>
</evidence>
<dbReference type="EMBL" id="BMOB01000001">
    <property type="protein sequence ID" value="GGI78097.1"/>
    <property type="molecule type" value="Genomic_DNA"/>
</dbReference>
<dbReference type="GO" id="GO:0003723">
    <property type="term" value="F:RNA binding"/>
    <property type="evidence" value="ECO:0007669"/>
    <property type="project" value="UniProtKB-KW"/>
</dbReference>
<dbReference type="InterPro" id="IPR029063">
    <property type="entry name" value="SAM-dependent_MTases_sf"/>
</dbReference>
<sequence length="391" mass="44900">MKQLILQKNHQKRLLQGHRWIYSNEINTKRSSLKDFSQGELVEVCDSQGQTLGIAYVNPHSLITARLLTDQSTLPDDWIKLRIQNALRYREQFYDKPYYRLVYGESDALPGLVIDRYDQDFVIQINTAGMEQQIEAIYGALIELFQPNSIWLRADSSMRELENLPKYAKELHGELPEYLTIIENDVRFEIPREASQKTGWFYDHRENRAFLKSLAQGKRVLDVFSYAGGWGIQAAMGGAANVTCVDSSHTAMEFVQHNARLNQVQDNVHIFQSDAFEALKLLKHQEELFDVVVLDPPAFIKRRKDFKQGLTAYYRANQQALKLLQPGGILVSASCSHHLSEHDLQEVIQQSLAQAGRTGRLILRGHPGFDHPIHPAMPETYYLKAFFIQLD</sequence>
<dbReference type="Gene3D" id="3.40.50.150">
    <property type="entry name" value="Vaccinia Virus protein VP39"/>
    <property type="match status" value="1"/>
</dbReference>
<dbReference type="AlphaFoldDB" id="A0A917N8K9"/>
<dbReference type="GO" id="GO:0008168">
    <property type="term" value="F:methyltransferase activity"/>
    <property type="evidence" value="ECO:0007669"/>
    <property type="project" value="UniProtKB-KW"/>
</dbReference>
<keyword evidence="5" id="KW-0808">Transferase</keyword>
<evidence type="ECO:0000256" key="5">
    <source>
        <dbReference type="ARBA" id="ARBA00022679"/>
    </source>
</evidence>
<keyword evidence="4 10" id="KW-0489">Methyltransferase</keyword>
<dbReference type="PANTHER" id="PTHR42873:SF1">
    <property type="entry name" value="S-ADENOSYLMETHIONINE-DEPENDENT METHYLTRANSFERASE DOMAIN-CONTAINING PROTEIN"/>
    <property type="match status" value="1"/>
</dbReference>
<proteinExistence type="inferred from homology"/>
<dbReference type="PANTHER" id="PTHR42873">
    <property type="entry name" value="RIBOSOMAL RNA LARGE SUBUNIT METHYLTRANSFERASE"/>
    <property type="match status" value="1"/>
</dbReference>
<dbReference type="SUPFAM" id="SSF88697">
    <property type="entry name" value="PUA domain-like"/>
    <property type="match status" value="1"/>
</dbReference>
<comment type="subcellular location">
    <subcellularLocation>
        <location evidence="1">Cytoplasm</location>
    </subcellularLocation>
</comment>
<keyword evidence="6" id="KW-0949">S-adenosyl-L-methionine</keyword>
<accession>A0A917N8K9</accession>
<dbReference type="CDD" id="cd11572">
    <property type="entry name" value="RlmI_M_like"/>
    <property type="match status" value="1"/>
</dbReference>
<evidence type="ECO:0000256" key="8">
    <source>
        <dbReference type="ARBA" id="ARBA00038091"/>
    </source>
</evidence>
<feature type="domain" description="PUA" evidence="9">
    <location>
        <begin position="2"/>
        <end position="96"/>
    </location>
</feature>
<dbReference type="InterPro" id="IPR002478">
    <property type="entry name" value="PUA"/>
</dbReference>
<keyword evidence="7" id="KW-0694">RNA-binding</keyword>
<evidence type="ECO:0000259" key="9">
    <source>
        <dbReference type="SMART" id="SM00359"/>
    </source>
</evidence>